<dbReference type="STRING" id="438753.AZC_1487"/>
<reference evidence="4 5" key="6">
    <citation type="journal article" date="2011" name="Appl. Environ. Microbiol.">
        <title>Involvement of the azorhizobial chromosome partition gene (parA) in the onset of bacteroid differentiation during Sesbania rostrata stem nodule development.</title>
        <authorList>
            <person name="Liu CT."/>
            <person name="Lee KB."/>
            <person name="Wang YS."/>
            <person name="Peng MH."/>
            <person name="Lee KT."/>
            <person name="Suzuki S."/>
            <person name="Suzuki T."/>
            <person name="Oyaizu H."/>
        </authorList>
    </citation>
    <scope>NUCLEOTIDE SEQUENCE [LARGE SCALE GENOMIC DNA]</scope>
    <source>
        <strain evidence="5">ATCC 43989 / DSM 5975 / JCM 20966 / LMG 6465 / NBRC 14845 / NCIMB 13405 / ORS 571</strain>
    </source>
</reference>
<proteinExistence type="predicted"/>
<reference evidence="4 5" key="3">
    <citation type="journal article" date="2008" name="BMC Genomics">
        <title>The genome of the versatile nitrogen fixer Azorhizobium caulinodans ORS571.</title>
        <authorList>
            <person name="Lee KB."/>
            <person name="Backer P.D."/>
            <person name="Aono T."/>
            <person name="Liu CT."/>
            <person name="Suzuki S."/>
            <person name="Suzuki T."/>
            <person name="Kaneko T."/>
            <person name="Yamada M."/>
            <person name="Tabata S."/>
            <person name="Kupfer D.M."/>
            <person name="Najar F.Z."/>
            <person name="Wiley G.B."/>
            <person name="Roe B."/>
            <person name="Binnewies T.T."/>
            <person name="Ussery D.W."/>
            <person name="D'Haeze W."/>
            <person name="Herder J.D."/>
            <person name="Gevers D."/>
            <person name="Vereecke D."/>
            <person name="Holsters M."/>
            <person name="Oyaizu H."/>
        </authorList>
    </citation>
    <scope>NUCLEOTIDE SEQUENCE [LARGE SCALE GENOMIC DNA]</scope>
    <source>
        <strain evidence="5">ATCC 43989 / DSM 5975 / JCM 20966 / LMG 6465 / NBRC 14845 / NCIMB 13405 / ORS 571</strain>
    </source>
</reference>
<feature type="region of interest" description="Disordered" evidence="1">
    <location>
        <begin position="120"/>
        <end position="139"/>
    </location>
</feature>
<evidence type="ECO:0000259" key="3">
    <source>
        <dbReference type="Pfam" id="PF06904"/>
    </source>
</evidence>
<evidence type="ECO:0000256" key="2">
    <source>
        <dbReference type="SAM" id="SignalP"/>
    </source>
</evidence>
<reference evidence="5" key="2">
    <citation type="submission" date="2007-04" db="EMBL/GenBank/DDBJ databases">
        <title>Complete genome sequence of the nitrogen-fixing bacterium Azorhizobium caulinodans ORS571.</title>
        <authorList>
            <person name="Lee K.B."/>
            <person name="Backer P.D."/>
            <person name="Aono T."/>
            <person name="Liu C.T."/>
            <person name="Suzuki S."/>
            <person name="Suzuki T."/>
            <person name="Kaneko T."/>
            <person name="Yamada M."/>
            <person name="Tabata S."/>
            <person name="Kupfer D.M."/>
            <person name="Najar F.Z."/>
            <person name="Wiley G.B."/>
            <person name="Roe B."/>
            <person name="Binnewies T."/>
            <person name="Ussery D."/>
            <person name="Vereecke D."/>
            <person name="Gevers D."/>
            <person name="Holsters M."/>
            <person name="Oyaizu H."/>
        </authorList>
    </citation>
    <scope>NUCLEOTIDE SEQUENCE [LARGE SCALE GENOMIC DNA]</scope>
    <source>
        <strain evidence="5">ATCC 43989 / DSM 5975 / JCM 20966 / LMG 6465 / NBRC 14845 / NCIMB 13405 / ORS 571</strain>
    </source>
</reference>
<name>A8HXD1_AZOC5</name>
<dbReference type="Pfam" id="PF06904">
    <property type="entry name" value="Extensin-like_C"/>
    <property type="match status" value="1"/>
</dbReference>
<evidence type="ECO:0000256" key="1">
    <source>
        <dbReference type="SAM" id="MobiDB-lite"/>
    </source>
</evidence>
<dbReference type="KEGG" id="azc:AZC_1487"/>
<feature type="chain" id="PRO_5002723965" evidence="2">
    <location>
        <begin position="36"/>
        <end position="405"/>
    </location>
</feature>
<feature type="compositionally biased region" description="Low complexity" evidence="1">
    <location>
        <begin position="71"/>
        <end position="80"/>
    </location>
</feature>
<dbReference type="HOGENOM" id="CLU_043272_0_0_5"/>
<dbReference type="EMBL" id="AP009384">
    <property type="protein sequence ID" value="BAF87485.1"/>
    <property type="molecule type" value="Genomic_DNA"/>
</dbReference>
<reference evidence="4 5" key="1">
    <citation type="journal article" date="2007" name="Appl. Environ. Microbiol.">
        <title>Rhizobial factors required for stem nodule maturation and maintenance in Sesbania rostrata-Azorhizobium caulinodans ORS571 symbiosis.</title>
        <authorList>
            <person name="Suzuki S."/>
            <person name="Aono T."/>
            <person name="Lee KB."/>
            <person name="Suzuki T."/>
            <person name="Liu CT."/>
            <person name="Miwa H."/>
            <person name="Wakao S."/>
            <person name="Iki T."/>
            <person name="Oyaizu H."/>
        </authorList>
    </citation>
    <scope>NUCLEOTIDE SEQUENCE [LARGE SCALE GENOMIC DNA]</scope>
    <source>
        <strain evidence="5">ATCC 43989 / DSM 5975 / JCM 20966 / LMG 6465 / NBRC 14845 / NCIMB 13405 / ORS 571</strain>
    </source>
</reference>
<gene>
    <name evidence="4" type="ordered locus">AZC_1487</name>
</gene>
<evidence type="ECO:0000313" key="4">
    <source>
        <dbReference type="EMBL" id="BAF87485.1"/>
    </source>
</evidence>
<keyword evidence="5" id="KW-1185">Reference proteome</keyword>
<feature type="signal peptide" evidence="2">
    <location>
        <begin position="1"/>
        <end position="35"/>
    </location>
</feature>
<protein>
    <submittedName>
        <fullName evidence="4">Extensin-like protein</fullName>
    </submittedName>
</protein>
<dbReference type="eggNOG" id="COG3921">
    <property type="taxonomic scope" value="Bacteria"/>
</dbReference>
<dbReference type="InterPro" id="IPR009683">
    <property type="entry name" value="Extensin-like_C"/>
</dbReference>
<feature type="region of interest" description="Disordered" evidence="1">
    <location>
        <begin position="57"/>
        <end position="110"/>
    </location>
</feature>
<sequence>MLFAMIERKNTLSALAPRATAALMLAACGLAPAFAASDPVQRPSLYSATARMRAVPLPLPRPPELEEEDAQQAGAEDGAQNHGQAVASLPSNPPSLYTTAAPPNPQQAYAVEPPPVAARSFVLPPPLPESPHTLEANRAPPGNLPAACASLVQQNIMVAAAAPPIGGGKGACAVPSPVQLSAVRLEDGTTVTLQPAATLRCDAAVAVTQWVREDLSRAAMELGGRLDTVKVAASYDCRSRNRIAGAKISDHGMGIAMDVGGVVLDDKRVYEVKGNGLPMALQASMKASACSRFTTVLGPGSDGYHEDHVHVDLAQRYLNIRLCRWEIRPTSIALPRSLPGAGASVAVASAPASPQATAEAVVSAQAGTATFQTGEEAMVEEDVPLPLPRPPIAANGRQPARRTGG</sequence>
<dbReference type="AlphaFoldDB" id="A8HXD1"/>
<feature type="region of interest" description="Disordered" evidence="1">
    <location>
        <begin position="382"/>
        <end position="405"/>
    </location>
</feature>
<keyword evidence="2" id="KW-0732">Signal</keyword>
<feature type="domain" description="Extensin-like C-terminal" evidence="3">
    <location>
        <begin position="147"/>
        <end position="324"/>
    </location>
</feature>
<accession>A8HXD1</accession>
<organism evidence="4 5">
    <name type="scientific">Azorhizobium caulinodans (strain ATCC 43989 / DSM 5975 / JCM 20966 / LMG 6465 / NBRC 14845 / NCIMB 13405 / ORS 571)</name>
    <dbReference type="NCBI Taxonomy" id="438753"/>
    <lineage>
        <taxon>Bacteria</taxon>
        <taxon>Pseudomonadati</taxon>
        <taxon>Pseudomonadota</taxon>
        <taxon>Alphaproteobacteria</taxon>
        <taxon>Hyphomicrobiales</taxon>
        <taxon>Xanthobacteraceae</taxon>
        <taxon>Azorhizobium</taxon>
    </lineage>
</organism>
<evidence type="ECO:0000313" key="5">
    <source>
        <dbReference type="Proteomes" id="UP000000270"/>
    </source>
</evidence>
<reference evidence="4 5" key="4">
    <citation type="journal article" date="2009" name="Appl. Environ. Microbiol.">
        <title>Comparative genome-wide transcriptional profiling of Azorhizobium caulinodans ORS571 grown under free-living and symbiotic conditions.</title>
        <authorList>
            <person name="Tsukada S."/>
            <person name="Aono T."/>
            <person name="Akiba N."/>
            <person name="Lee KB."/>
            <person name="Liu CT."/>
            <person name="Toyazaki H."/>
            <person name="Oyaizu H."/>
        </authorList>
    </citation>
    <scope>NUCLEOTIDE SEQUENCE [LARGE SCALE GENOMIC DNA]</scope>
    <source>
        <strain evidence="5">ATCC 43989 / DSM 5975 / JCM 20966 / LMG 6465 / NBRC 14845 / NCIMB 13405 / ORS 571</strain>
    </source>
</reference>
<reference evidence="4 5" key="5">
    <citation type="journal article" date="2010" name="Appl. Environ. Microbiol.">
        <title>phrR-like gene praR of Azorhizobium caulinodans ORS571 is essential for symbiosis with Sesbania rostrata and is involved in expression of reb genes.</title>
        <authorList>
            <person name="Akiba N."/>
            <person name="Aono T."/>
            <person name="Toyazaki H."/>
            <person name="Sato S."/>
            <person name="Oyaizu H."/>
        </authorList>
    </citation>
    <scope>NUCLEOTIDE SEQUENCE [LARGE SCALE GENOMIC DNA]</scope>
    <source>
        <strain evidence="5">ATCC 43989 / DSM 5975 / JCM 20966 / LMG 6465 / NBRC 14845 / NCIMB 13405 / ORS 571</strain>
    </source>
</reference>
<dbReference type="Proteomes" id="UP000000270">
    <property type="component" value="Chromosome"/>
</dbReference>